<dbReference type="EC" id="3.4.22.-" evidence="10"/>
<feature type="transmembrane region" description="Helical" evidence="8">
    <location>
        <begin position="78"/>
        <end position="98"/>
    </location>
</feature>
<dbReference type="NCBIfam" id="TIGR02914">
    <property type="entry name" value="EpsI_fam"/>
    <property type="match status" value="1"/>
</dbReference>
<evidence type="ECO:0000256" key="1">
    <source>
        <dbReference type="ARBA" id="ARBA00004651"/>
    </source>
</evidence>
<evidence type="ECO:0000256" key="3">
    <source>
        <dbReference type="ARBA" id="ARBA00022670"/>
    </source>
</evidence>
<dbReference type="GO" id="GO:0008233">
    <property type="term" value="F:peptidase activity"/>
    <property type="evidence" value="ECO:0007669"/>
    <property type="project" value="UniProtKB-KW"/>
</dbReference>
<gene>
    <name evidence="10" type="primary">xrtA</name>
    <name evidence="10" type="ORF">GPA21_08600</name>
</gene>
<dbReference type="AlphaFoldDB" id="A0A972FD05"/>
<feature type="transmembrane region" description="Helical" evidence="8">
    <location>
        <begin position="104"/>
        <end position="121"/>
    </location>
</feature>
<keyword evidence="2" id="KW-1003">Cell membrane</keyword>
<name>A0A972FD05_9RHOO</name>
<dbReference type="InterPro" id="IPR026392">
    <property type="entry name" value="Exo/Archaeosortase_dom"/>
</dbReference>
<dbReference type="InterPro" id="IPR017540">
    <property type="entry name" value="Exosortase-1"/>
</dbReference>
<dbReference type="Proteomes" id="UP000599523">
    <property type="component" value="Unassembled WGS sequence"/>
</dbReference>
<evidence type="ECO:0000256" key="5">
    <source>
        <dbReference type="ARBA" id="ARBA00022801"/>
    </source>
</evidence>
<evidence type="ECO:0000256" key="4">
    <source>
        <dbReference type="ARBA" id="ARBA00022692"/>
    </source>
</evidence>
<evidence type="ECO:0000256" key="2">
    <source>
        <dbReference type="ARBA" id="ARBA00022475"/>
    </source>
</evidence>
<proteinExistence type="predicted"/>
<dbReference type="Pfam" id="PF09721">
    <property type="entry name" value="Exosortase_EpsH"/>
    <property type="match status" value="1"/>
</dbReference>
<evidence type="ECO:0000313" key="11">
    <source>
        <dbReference type="Proteomes" id="UP000599523"/>
    </source>
</evidence>
<keyword evidence="11" id="KW-1185">Reference proteome</keyword>
<feature type="transmembrane region" description="Helical" evidence="8">
    <location>
        <begin position="192"/>
        <end position="210"/>
    </location>
</feature>
<feature type="transmembrane region" description="Helical" evidence="8">
    <location>
        <begin position="49"/>
        <end position="66"/>
    </location>
</feature>
<sequence>MTDAVPTKGSLARDIVPVVLAILGVFVWLIAWYWPTAHQIAGIWHRSDTYAHGMVVLPVFVWLVWRKREQLRGLTPQPVPWVAVPLALLGFGWLLGQMVSVDGVTHFALIAMISLGLAGVLGSRLARVLLFPILFLFFGLPIGDFLLPVLMHYTAEFTVTALRLSGIPVYQEGLFFIVPNGRWSVIEACSGLRYMHASLFVGALYAYLNYVSLKRRLLFLVVAFVVPIVANWIRAYLIVLVGYLTDNQIAAGADHLIYGWVFFGVVILLMFWIGSFWHEHPPATVAVQPASETVATQRGVRWPTVLPLALATMFFPPLLHFIERPVEPFEVTLALPAPQAGWVLADEPVLGFLPNYQGHRAERHQTYRRLDDGQAVTLYIAYYAAQRENFELVSWRNRLLGREADESRWIDLGMRRDALPEVGTVVHGRLVRNDERRLGVWHWYWSNGRVISSDILAKVFLAVDHLTGQPDDAAFIAIHAEDTFDGAQAREVVASFIRDHASAIERTLEQAEAVR</sequence>
<evidence type="ECO:0000256" key="6">
    <source>
        <dbReference type="ARBA" id="ARBA00022989"/>
    </source>
</evidence>
<reference evidence="10" key="1">
    <citation type="submission" date="2019-12" db="EMBL/GenBank/DDBJ databases">
        <title>Comparative genomics gives insights into the taxonomy of the Azoarcus-Aromatoleum group and reveals separate origins of nif in the plant-associated Azoarcus and non-plant-associated Aromatoleum sub-groups.</title>
        <authorList>
            <person name="Lafos M."/>
            <person name="Maluk M."/>
            <person name="Batista M."/>
            <person name="Junghare M."/>
            <person name="Carmona M."/>
            <person name="Faoro H."/>
            <person name="Cruz L.M."/>
            <person name="Battistoni F."/>
            <person name="De Souza E."/>
            <person name="Pedrosa F."/>
            <person name="Chen W.-M."/>
            <person name="Poole P.S."/>
            <person name="Dixon R.A."/>
            <person name="James E.K."/>
        </authorList>
    </citation>
    <scope>NUCLEOTIDE SEQUENCE</scope>
    <source>
        <strain evidence="10">NSC3</strain>
    </source>
</reference>
<protein>
    <submittedName>
        <fullName evidence="10">Exosortase A</fullName>
        <ecNumber evidence="10">3.4.22.-</ecNumber>
    </submittedName>
</protein>
<comment type="caution">
    <text evidence="10">The sequence shown here is derived from an EMBL/GenBank/DDBJ whole genome shotgun (WGS) entry which is preliminary data.</text>
</comment>
<feature type="transmembrane region" description="Helical" evidence="8">
    <location>
        <begin position="15"/>
        <end position="34"/>
    </location>
</feature>
<feature type="transmembrane region" description="Helical" evidence="8">
    <location>
        <begin position="256"/>
        <end position="274"/>
    </location>
</feature>
<keyword evidence="3" id="KW-0645">Protease</keyword>
<dbReference type="NCBIfam" id="TIGR02602">
    <property type="entry name" value="8TM_EpsH"/>
    <property type="match status" value="1"/>
</dbReference>
<dbReference type="GO" id="GO:0006508">
    <property type="term" value="P:proteolysis"/>
    <property type="evidence" value="ECO:0007669"/>
    <property type="project" value="UniProtKB-KW"/>
</dbReference>
<keyword evidence="5 10" id="KW-0378">Hydrolase</keyword>
<dbReference type="GO" id="GO:0005886">
    <property type="term" value="C:plasma membrane"/>
    <property type="evidence" value="ECO:0007669"/>
    <property type="project" value="UniProtKB-SubCell"/>
</dbReference>
<evidence type="ECO:0000256" key="8">
    <source>
        <dbReference type="SAM" id="Phobius"/>
    </source>
</evidence>
<evidence type="ECO:0000259" key="9">
    <source>
        <dbReference type="Pfam" id="PF11984"/>
    </source>
</evidence>
<dbReference type="InterPro" id="IPR019127">
    <property type="entry name" value="Exosortase"/>
</dbReference>
<dbReference type="RefSeq" id="WP_168987789.1">
    <property type="nucleotide sequence ID" value="NZ_CAWPHM010000265.1"/>
</dbReference>
<keyword evidence="4 8" id="KW-0812">Transmembrane</keyword>
<evidence type="ECO:0000256" key="7">
    <source>
        <dbReference type="ARBA" id="ARBA00023136"/>
    </source>
</evidence>
<evidence type="ECO:0000313" key="10">
    <source>
        <dbReference type="EMBL" id="NMG03032.1"/>
    </source>
</evidence>
<dbReference type="NCBIfam" id="TIGR04178">
    <property type="entry name" value="exo_archaeo"/>
    <property type="match status" value="1"/>
</dbReference>
<organism evidence="10 11">
    <name type="scientific">Azoarcus taiwanensis</name>
    <dbReference type="NCBI Taxonomy" id="666964"/>
    <lineage>
        <taxon>Bacteria</taxon>
        <taxon>Pseudomonadati</taxon>
        <taxon>Pseudomonadota</taxon>
        <taxon>Betaproteobacteria</taxon>
        <taxon>Rhodocyclales</taxon>
        <taxon>Zoogloeaceae</taxon>
        <taxon>Azoarcus</taxon>
    </lineage>
</organism>
<feature type="domain" description="Methanolan biosynthesis EpsI" evidence="9">
    <location>
        <begin position="308"/>
        <end position="506"/>
    </location>
</feature>
<keyword evidence="6 8" id="KW-1133">Transmembrane helix</keyword>
<feature type="transmembrane region" description="Helical" evidence="8">
    <location>
        <begin position="128"/>
        <end position="150"/>
    </location>
</feature>
<keyword evidence="7 8" id="KW-0472">Membrane</keyword>
<accession>A0A972FD05</accession>
<dbReference type="EMBL" id="WTVM01000040">
    <property type="protein sequence ID" value="NMG03032.1"/>
    <property type="molecule type" value="Genomic_DNA"/>
</dbReference>
<dbReference type="Pfam" id="PF11984">
    <property type="entry name" value="DUF3485"/>
    <property type="match status" value="1"/>
</dbReference>
<dbReference type="InterPro" id="IPR013426">
    <property type="entry name" value="EpsH-like"/>
</dbReference>
<comment type="subcellular location">
    <subcellularLocation>
        <location evidence="1">Cell membrane</location>
        <topology evidence="1">Multi-pass membrane protein</topology>
    </subcellularLocation>
</comment>
<dbReference type="InterPro" id="IPR014263">
    <property type="entry name" value="Methanolan_biosynth_EpsI"/>
</dbReference>
<dbReference type="NCBIfam" id="TIGR03109">
    <property type="entry name" value="exosort_XrtA"/>
    <property type="match status" value="1"/>
</dbReference>
<feature type="transmembrane region" description="Helical" evidence="8">
    <location>
        <begin position="217"/>
        <end position="244"/>
    </location>
</feature>